<dbReference type="AlphaFoldDB" id="A0A5Y3XE57"/>
<evidence type="ECO:0000313" key="2">
    <source>
        <dbReference type="EMBL" id="QVP50174.1"/>
    </source>
</evidence>
<gene>
    <name evidence="2" type="ORF">AIT66_23375</name>
    <name evidence="1" type="ORF">DNU24_17860</name>
</gene>
<dbReference type="InterPro" id="IPR009387">
    <property type="entry name" value="HigB-2"/>
</dbReference>
<accession>A0A5Y3XE57</accession>
<dbReference type="PIRSF" id="PIRSF039032">
    <property type="entry name" value="HigB-2"/>
    <property type="match status" value="1"/>
</dbReference>
<dbReference type="EMBL" id="AAIYKG010000020">
    <property type="protein sequence ID" value="ECJ4507545.1"/>
    <property type="molecule type" value="Genomic_DNA"/>
</dbReference>
<reference evidence="1" key="1">
    <citation type="submission" date="2018-06" db="EMBL/GenBank/DDBJ databases">
        <authorList>
            <person name="Ashton P.M."/>
            <person name="Dallman T."/>
            <person name="Nair S."/>
            <person name="De Pinna E."/>
            <person name="Peters T."/>
            <person name="Grant K."/>
        </authorList>
    </citation>
    <scope>NUCLEOTIDE SEQUENCE [LARGE SCALE GENOMIC DNA]</scope>
    <source>
        <strain evidence="1">318584</strain>
    </source>
</reference>
<reference evidence="2" key="3">
    <citation type="submission" date="2021-05" db="EMBL/GenBank/DDBJ databases">
        <title>Whole genome PacBio Sequel sequence of Salmonella enterica subsp. enterica.</title>
        <authorList>
            <person name="Hoffmann M."/>
            <person name="Balkey M."/>
            <person name="Luo Y."/>
        </authorList>
    </citation>
    <scope>NUCLEOTIDE SEQUENCE</scope>
    <source>
        <strain evidence="2">CFSAN001015</strain>
    </source>
</reference>
<proteinExistence type="predicted"/>
<dbReference type="EMBL" id="CP074596">
    <property type="protein sequence ID" value="QVP50174.1"/>
    <property type="molecule type" value="Genomic_DNA"/>
</dbReference>
<sequence length="103" mass="12231">MIFIETEIFTEDVKDLLDDDEYHRLQLFLAVQPESGDLIQDSGGLRKIRWGVRGRGKRSGVRIIYFYWASRSEIRLLLIYKKGLKDDLTVQEKAVLRMLNERW</sequence>
<evidence type="ECO:0000313" key="1">
    <source>
        <dbReference type="EMBL" id="ECJ4507545.1"/>
    </source>
</evidence>
<protein>
    <submittedName>
        <fullName evidence="1">Type II toxin-antitoxin system RelE/ParE family toxin</fullName>
    </submittedName>
</protein>
<reference evidence="2" key="2">
    <citation type="submission" date="2018-07" db="EMBL/GenBank/DDBJ databases">
        <authorList>
            <consortium name="GenomeTrakr network: Whole genome sequencing for foodborne pathogen traceback"/>
        </authorList>
    </citation>
    <scope>NUCLEOTIDE SEQUENCE</scope>
    <source>
        <strain evidence="2">CFSAN001015</strain>
    </source>
</reference>
<organism evidence="1">
    <name type="scientific">Salmonella enterica subsp. salamae</name>
    <dbReference type="NCBI Taxonomy" id="59202"/>
    <lineage>
        <taxon>Bacteria</taxon>
        <taxon>Pseudomonadati</taxon>
        <taxon>Pseudomonadota</taxon>
        <taxon>Gammaproteobacteria</taxon>
        <taxon>Enterobacterales</taxon>
        <taxon>Enterobacteriaceae</taxon>
        <taxon>Salmonella</taxon>
    </lineage>
</organism>
<name>A0A5Y3XE57_SALER</name>
<dbReference type="Proteomes" id="UP000839747">
    <property type="component" value="Unassembled WGS sequence"/>
</dbReference>